<comment type="similarity">
    <text evidence="7">Belongs to the binding-protein-dependent transport system permease family.</text>
</comment>
<feature type="domain" description="ABC transmembrane type-1" evidence="8">
    <location>
        <begin position="87"/>
        <end position="277"/>
    </location>
</feature>
<keyword evidence="4 7" id="KW-0812">Transmembrane</keyword>
<feature type="transmembrane region" description="Helical" evidence="7">
    <location>
        <begin position="91"/>
        <end position="113"/>
    </location>
</feature>
<accession>A0AAE3J623</accession>
<dbReference type="CDD" id="cd06261">
    <property type="entry name" value="TM_PBP2"/>
    <property type="match status" value="1"/>
</dbReference>
<keyword evidence="2 7" id="KW-0813">Transport</keyword>
<feature type="transmembrane region" description="Helical" evidence="7">
    <location>
        <begin position="198"/>
        <end position="220"/>
    </location>
</feature>
<feature type="transmembrane region" description="Helical" evidence="7">
    <location>
        <begin position="158"/>
        <end position="177"/>
    </location>
</feature>
<dbReference type="SUPFAM" id="SSF161098">
    <property type="entry name" value="MetI-like"/>
    <property type="match status" value="1"/>
</dbReference>
<evidence type="ECO:0000256" key="2">
    <source>
        <dbReference type="ARBA" id="ARBA00022448"/>
    </source>
</evidence>
<feature type="transmembrane region" description="Helical" evidence="7">
    <location>
        <begin position="24"/>
        <end position="49"/>
    </location>
</feature>
<dbReference type="EMBL" id="JAJEPR010000008">
    <property type="protein sequence ID" value="MCC2189552.1"/>
    <property type="molecule type" value="Genomic_DNA"/>
</dbReference>
<dbReference type="PANTHER" id="PTHR43744:SF12">
    <property type="entry name" value="ABC TRANSPORTER PERMEASE PROTEIN MG189-RELATED"/>
    <property type="match status" value="1"/>
</dbReference>
<evidence type="ECO:0000313" key="9">
    <source>
        <dbReference type="EMBL" id="MCC2189552.1"/>
    </source>
</evidence>
<dbReference type="PROSITE" id="PS50928">
    <property type="entry name" value="ABC_TM1"/>
    <property type="match status" value="1"/>
</dbReference>
<keyword evidence="5 7" id="KW-1133">Transmembrane helix</keyword>
<dbReference type="GO" id="GO:0005886">
    <property type="term" value="C:plasma membrane"/>
    <property type="evidence" value="ECO:0007669"/>
    <property type="project" value="UniProtKB-SubCell"/>
</dbReference>
<keyword evidence="3" id="KW-1003">Cell membrane</keyword>
<evidence type="ECO:0000256" key="5">
    <source>
        <dbReference type="ARBA" id="ARBA00022989"/>
    </source>
</evidence>
<comment type="caution">
    <text evidence="9">The sequence shown here is derived from an EMBL/GenBank/DDBJ whole genome shotgun (WGS) entry which is preliminary data.</text>
</comment>
<evidence type="ECO:0000256" key="4">
    <source>
        <dbReference type="ARBA" id="ARBA00022692"/>
    </source>
</evidence>
<evidence type="ECO:0000313" key="10">
    <source>
        <dbReference type="Proteomes" id="UP001197875"/>
    </source>
</evidence>
<keyword evidence="10" id="KW-1185">Reference proteome</keyword>
<dbReference type="AlphaFoldDB" id="A0AAE3J623"/>
<dbReference type="PANTHER" id="PTHR43744">
    <property type="entry name" value="ABC TRANSPORTER PERMEASE PROTEIN MG189-RELATED-RELATED"/>
    <property type="match status" value="1"/>
</dbReference>
<dbReference type="InterPro" id="IPR035906">
    <property type="entry name" value="MetI-like_sf"/>
</dbReference>
<comment type="subcellular location">
    <subcellularLocation>
        <location evidence="1 7">Cell membrane</location>
        <topology evidence="1 7">Multi-pass membrane protein</topology>
    </subcellularLocation>
</comment>
<evidence type="ECO:0000256" key="7">
    <source>
        <dbReference type="RuleBase" id="RU363032"/>
    </source>
</evidence>
<dbReference type="InterPro" id="IPR000515">
    <property type="entry name" value="MetI-like"/>
</dbReference>
<keyword evidence="6 7" id="KW-0472">Membrane</keyword>
<proteinExistence type="inferred from homology"/>
<feature type="transmembrane region" description="Helical" evidence="7">
    <location>
        <begin position="125"/>
        <end position="146"/>
    </location>
</feature>
<dbReference type="Proteomes" id="UP001197875">
    <property type="component" value="Unassembled WGS sequence"/>
</dbReference>
<dbReference type="RefSeq" id="WP_178044788.1">
    <property type="nucleotide sequence ID" value="NZ_JAJEPR010000008.1"/>
</dbReference>
<protein>
    <submittedName>
        <fullName evidence="9">Carbohydrate ABC transporter permease</fullName>
    </submittedName>
</protein>
<evidence type="ECO:0000256" key="6">
    <source>
        <dbReference type="ARBA" id="ARBA00023136"/>
    </source>
</evidence>
<name>A0AAE3J623_9FIRM</name>
<dbReference type="Pfam" id="PF00528">
    <property type="entry name" value="BPD_transp_1"/>
    <property type="match status" value="1"/>
</dbReference>
<dbReference type="GO" id="GO:0055085">
    <property type="term" value="P:transmembrane transport"/>
    <property type="evidence" value="ECO:0007669"/>
    <property type="project" value="InterPro"/>
</dbReference>
<evidence type="ECO:0000256" key="3">
    <source>
        <dbReference type="ARBA" id="ARBA00022475"/>
    </source>
</evidence>
<feature type="transmembrane region" description="Helical" evidence="7">
    <location>
        <begin position="260"/>
        <end position="277"/>
    </location>
</feature>
<dbReference type="Gene3D" id="1.10.3720.10">
    <property type="entry name" value="MetI-like"/>
    <property type="match status" value="1"/>
</dbReference>
<evidence type="ECO:0000259" key="8">
    <source>
        <dbReference type="PROSITE" id="PS50928"/>
    </source>
</evidence>
<sequence length="292" mass="32882">MRVKKLQESDRRGGKEVLSRQGKIFRWTISILLIIYTSIAIFVTVVTLMDSVKTRSDLLKSFIAIPTSITFEAYKKVLFENDFIRYFGNSLILTVGGTVGCIILSAMMAYGIARYEFKGKNLLSSYLLLGMMVPVQVTILPVFLMLKKMGLLNKLAGVLFLYIAGISMSCIVFQKFFKTLPRELEESARMDGCHDVKVFFRIIFPIAKPVIVTMALIKAIGCWNDFYMPMILLGNKNTTTLTLGIYRYVGQFTRYMSETMAAVIITLIPIVILYFAFSTQIMEGMTSGAVKG</sequence>
<reference evidence="9 10" key="1">
    <citation type="submission" date="2021-10" db="EMBL/GenBank/DDBJ databases">
        <title>Anaerobic single-cell dispensing facilitates the cultivation of human gut bacteria.</title>
        <authorList>
            <person name="Afrizal A."/>
        </authorList>
    </citation>
    <scope>NUCLEOTIDE SEQUENCE [LARGE SCALE GENOMIC DNA]</scope>
    <source>
        <strain evidence="9 10">CLA-AA-H277</strain>
    </source>
</reference>
<organism evidence="9 10">
    <name type="scientific">Fusicatenibacter faecihominis</name>
    <dbReference type="NCBI Taxonomy" id="2881276"/>
    <lineage>
        <taxon>Bacteria</taxon>
        <taxon>Bacillati</taxon>
        <taxon>Bacillota</taxon>
        <taxon>Clostridia</taxon>
        <taxon>Lachnospirales</taxon>
        <taxon>Lachnospiraceae</taxon>
        <taxon>Fusicatenibacter</taxon>
    </lineage>
</organism>
<gene>
    <name evidence="9" type="ORF">LKD71_07000</name>
</gene>
<evidence type="ECO:0000256" key="1">
    <source>
        <dbReference type="ARBA" id="ARBA00004651"/>
    </source>
</evidence>